<comment type="caution">
    <text evidence="2">The sequence shown here is derived from an EMBL/GenBank/DDBJ whole genome shotgun (WGS) entry which is preliminary data.</text>
</comment>
<sequence length="205" mass="22626">MIKKPQGYDESWAFTGEAASLPAGCYVCVVKGAHEVTQNGREQFVLLYDIAEGDHKGFFQGRFDADKAGGRDAKWRGVHRQYMDGSSLPFFKGLITSVEKSTPGFVFKFGVEGNEKTLIGKKFGAVMRREQFQADDGSLKWTTKIDQIRSLEGLKDAKVPEDKYLDGAAKQTQAGGNTPYLGTPPQKDTGFMNIPDGIDEELPFN</sequence>
<evidence type="ECO:0000313" key="3">
    <source>
        <dbReference type="Proteomes" id="UP000886757"/>
    </source>
</evidence>
<protein>
    <recommendedName>
        <fullName evidence="4">DUF669 domain-containing protein</fullName>
    </recommendedName>
</protein>
<dbReference type="Proteomes" id="UP000886757">
    <property type="component" value="Unassembled WGS sequence"/>
</dbReference>
<dbReference type="EMBL" id="DVGK01000055">
    <property type="protein sequence ID" value="HIR13221.1"/>
    <property type="molecule type" value="Genomic_DNA"/>
</dbReference>
<reference evidence="2" key="2">
    <citation type="journal article" date="2021" name="PeerJ">
        <title>Extensive microbial diversity within the chicken gut microbiome revealed by metagenomics and culture.</title>
        <authorList>
            <person name="Gilroy R."/>
            <person name="Ravi A."/>
            <person name="Getino M."/>
            <person name="Pursley I."/>
            <person name="Horton D.L."/>
            <person name="Alikhan N.F."/>
            <person name="Baker D."/>
            <person name="Gharbi K."/>
            <person name="Hall N."/>
            <person name="Watson M."/>
            <person name="Adriaenssens E.M."/>
            <person name="Foster-Nyarko E."/>
            <person name="Jarju S."/>
            <person name="Secka A."/>
            <person name="Antonio M."/>
            <person name="Oren A."/>
            <person name="Chaudhuri R.R."/>
            <person name="La Ragione R."/>
            <person name="Hildebrand F."/>
            <person name="Pallen M.J."/>
        </authorList>
    </citation>
    <scope>NUCLEOTIDE SEQUENCE</scope>
    <source>
        <strain evidence="2">ChiSjej4B22-8148</strain>
    </source>
</reference>
<gene>
    <name evidence="2" type="ORF">IAB31_04780</name>
</gene>
<proteinExistence type="predicted"/>
<evidence type="ECO:0008006" key="4">
    <source>
        <dbReference type="Google" id="ProtNLM"/>
    </source>
</evidence>
<organism evidence="2 3">
    <name type="scientific">Candidatus Choladousia intestinavium</name>
    <dbReference type="NCBI Taxonomy" id="2840727"/>
    <lineage>
        <taxon>Bacteria</taxon>
        <taxon>Bacillati</taxon>
        <taxon>Bacillota</taxon>
        <taxon>Clostridia</taxon>
        <taxon>Lachnospirales</taxon>
        <taxon>Lachnospiraceae</taxon>
        <taxon>Lachnospiraceae incertae sedis</taxon>
        <taxon>Candidatus Choladousia</taxon>
    </lineage>
</organism>
<evidence type="ECO:0000313" key="2">
    <source>
        <dbReference type="EMBL" id="HIR13221.1"/>
    </source>
</evidence>
<accession>A0A9D1ABR5</accession>
<feature type="region of interest" description="Disordered" evidence="1">
    <location>
        <begin position="165"/>
        <end position="205"/>
    </location>
</feature>
<reference evidence="2" key="1">
    <citation type="submission" date="2020-10" db="EMBL/GenBank/DDBJ databases">
        <authorList>
            <person name="Gilroy R."/>
        </authorList>
    </citation>
    <scope>NUCLEOTIDE SEQUENCE</scope>
    <source>
        <strain evidence="2">ChiSjej4B22-8148</strain>
    </source>
</reference>
<name>A0A9D1ABR5_9FIRM</name>
<dbReference type="AlphaFoldDB" id="A0A9D1ABR5"/>
<evidence type="ECO:0000256" key="1">
    <source>
        <dbReference type="SAM" id="MobiDB-lite"/>
    </source>
</evidence>